<organism evidence="2 3">
    <name type="scientific">Aeoliella straminimaris</name>
    <dbReference type="NCBI Taxonomy" id="2954799"/>
    <lineage>
        <taxon>Bacteria</taxon>
        <taxon>Pseudomonadati</taxon>
        <taxon>Planctomycetota</taxon>
        <taxon>Planctomycetia</taxon>
        <taxon>Pirellulales</taxon>
        <taxon>Lacipirellulaceae</taxon>
        <taxon>Aeoliella</taxon>
    </lineage>
</organism>
<accession>A0A9X2F752</accession>
<keyword evidence="3" id="KW-1185">Reference proteome</keyword>
<evidence type="ECO:0000313" key="3">
    <source>
        <dbReference type="Proteomes" id="UP001155241"/>
    </source>
</evidence>
<reference evidence="2" key="1">
    <citation type="submission" date="2022-06" db="EMBL/GenBank/DDBJ databases">
        <title>Aeoliella straminimaris, a novel planctomycete from sediments.</title>
        <authorList>
            <person name="Vitorino I.R."/>
            <person name="Lage O.M."/>
        </authorList>
    </citation>
    <scope>NUCLEOTIDE SEQUENCE</scope>
    <source>
        <strain evidence="2">ICT_H6.2</strain>
    </source>
</reference>
<evidence type="ECO:0000256" key="1">
    <source>
        <dbReference type="SAM" id="MobiDB-lite"/>
    </source>
</evidence>
<feature type="region of interest" description="Disordered" evidence="1">
    <location>
        <begin position="54"/>
        <end position="103"/>
    </location>
</feature>
<gene>
    <name evidence="2" type="ORF">NG895_03995</name>
</gene>
<proteinExistence type="predicted"/>
<name>A0A9X2F752_9BACT</name>
<sequence>MSLPHNFQADNNSDAEWYEVSKSHRCPICEKPDWCSATGPQGDPDAVVYMRIESDNQRGNGGWLHRLRENSKRGPGNSPKPSGQTAPVATVPSPSLPKSGEPTPFEMAIDIEEINKEHKHYACCRARRLSPLIVWGRW</sequence>
<dbReference type="EMBL" id="JAMXLR010000017">
    <property type="protein sequence ID" value="MCO6043059.1"/>
    <property type="molecule type" value="Genomic_DNA"/>
</dbReference>
<protein>
    <submittedName>
        <fullName evidence="2">Uncharacterized protein</fullName>
    </submittedName>
</protein>
<comment type="caution">
    <text evidence="2">The sequence shown here is derived from an EMBL/GenBank/DDBJ whole genome shotgun (WGS) entry which is preliminary data.</text>
</comment>
<dbReference type="AlphaFoldDB" id="A0A9X2F752"/>
<dbReference type="RefSeq" id="WP_252851159.1">
    <property type="nucleotide sequence ID" value="NZ_JAMXLR010000017.1"/>
</dbReference>
<evidence type="ECO:0000313" key="2">
    <source>
        <dbReference type="EMBL" id="MCO6043059.1"/>
    </source>
</evidence>
<dbReference type="Proteomes" id="UP001155241">
    <property type="component" value="Unassembled WGS sequence"/>
</dbReference>